<evidence type="ECO:0000256" key="5">
    <source>
        <dbReference type="ARBA" id="ARBA00023157"/>
    </source>
</evidence>
<keyword evidence="5" id="KW-1015">Disulfide bond</keyword>
<gene>
    <name evidence="7" type="ORF">GO988_21110</name>
</gene>
<dbReference type="GO" id="GO:0003676">
    <property type="term" value="F:nucleic acid binding"/>
    <property type="evidence" value="ECO:0007669"/>
    <property type="project" value="InterPro"/>
</dbReference>
<evidence type="ECO:0008006" key="9">
    <source>
        <dbReference type="Google" id="ProtNLM"/>
    </source>
</evidence>
<dbReference type="Pfam" id="PF02265">
    <property type="entry name" value="S1-P1_nuclease"/>
    <property type="match status" value="1"/>
</dbReference>
<dbReference type="AlphaFoldDB" id="A0A7K1TK93"/>
<dbReference type="CDD" id="cd11010">
    <property type="entry name" value="S1-P1_nuclease"/>
    <property type="match status" value="1"/>
</dbReference>
<evidence type="ECO:0000256" key="2">
    <source>
        <dbReference type="ARBA" id="ARBA00022723"/>
    </source>
</evidence>
<sequence>MQFALILRKYLALAWLSLLPLGVHAWGVVGHRAVARIAENHLTPKARREIAALLGTETLPLVSTFPDEIRPYAEYKYTSPWHYINTAPGLSGAQYTAAITAMTEPNAYAALQQMMQQVKDPAKSKEERVFALKFIVHIVGDMHQPLHASQSGVQGGNQVAVKLQGKDLTCIAFGTAPSSITKA</sequence>
<organism evidence="7 8">
    <name type="scientific">Hymenobacter ginkgonis</name>
    <dbReference type="NCBI Taxonomy" id="2682976"/>
    <lineage>
        <taxon>Bacteria</taxon>
        <taxon>Pseudomonadati</taxon>
        <taxon>Bacteroidota</taxon>
        <taxon>Cytophagia</taxon>
        <taxon>Cytophagales</taxon>
        <taxon>Hymenobacteraceae</taxon>
        <taxon>Hymenobacter</taxon>
    </lineage>
</organism>
<dbReference type="PANTHER" id="PTHR33146">
    <property type="entry name" value="ENDONUCLEASE 4"/>
    <property type="match status" value="1"/>
</dbReference>
<proteinExistence type="predicted"/>
<dbReference type="Gene3D" id="1.10.575.10">
    <property type="entry name" value="P1 Nuclease"/>
    <property type="match status" value="1"/>
</dbReference>
<evidence type="ECO:0000256" key="1">
    <source>
        <dbReference type="ARBA" id="ARBA00022722"/>
    </source>
</evidence>
<dbReference type="GO" id="GO:0006308">
    <property type="term" value="P:DNA catabolic process"/>
    <property type="evidence" value="ECO:0007669"/>
    <property type="project" value="InterPro"/>
</dbReference>
<dbReference type="InterPro" id="IPR008947">
    <property type="entry name" value="PLipase_C/P1_nuclease_dom_sf"/>
</dbReference>
<comment type="caution">
    <text evidence="7">The sequence shown here is derived from an EMBL/GenBank/DDBJ whole genome shotgun (WGS) entry which is preliminary data.</text>
</comment>
<dbReference type="EMBL" id="WQKZ01000007">
    <property type="protein sequence ID" value="MVN78838.1"/>
    <property type="molecule type" value="Genomic_DNA"/>
</dbReference>
<keyword evidence="1" id="KW-0540">Nuclease</keyword>
<evidence type="ECO:0000256" key="3">
    <source>
        <dbReference type="ARBA" id="ARBA00022759"/>
    </source>
</evidence>
<dbReference type="GO" id="GO:0016788">
    <property type="term" value="F:hydrolase activity, acting on ester bonds"/>
    <property type="evidence" value="ECO:0007669"/>
    <property type="project" value="InterPro"/>
</dbReference>
<dbReference type="SUPFAM" id="SSF48537">
    <property type="entry name" value="Phospholipase C/P1 nuclease"/>
    <property type="match status" value="1"/>
</dbReference>
<keyword evidence="4" id="KW-0378">Hydrolase</keyword>
<dbReference type="GO" id="GO:0004519">
    <property type="term" value="F:endonuclease activity"/>
    <property type="evidence" value="ECO:0007669"/>
    <property type="project" value="UniProtKB-KW"/>
</dbReference>
<dbReference type="GO" id="GO:0046872">
    <property type="term" value="F:metal ion binding"/>
    <property type="evidence" value="ECO:0007669"/>
    <property type="project" value="UniProtKB-KW"/>
</dbReference>
<keyword evidence="3" id="KW-0255">Endonuclease</keyword>
<name>A0A7K1TK93_9BACT</name>
<evidence type="ECO:0000313" key="8">
    <source>
        <dbReference type="Proteomes" id="UP000441336"/>
    </source>
</evidence>
<keyword evidence="2" id="KW-0479">Metal-binding</keyword>
<keyword evidence="6" id="KW-0325">Glycoprotein</keyword>
<dbReference type="InterPro" id="IPR003154">
    <property type="entry name" value="S1/P1nuclease"/>
</dbReference>
<evidence type="ECO:0000313" key="7">
    <source>
        <dbReference type="EMBL" id="MVN78838.1"/>
    </source>
</evidence>
<protein>
    <recommendedName>
        <fullName evidence="9">S1/P1 Nuclease</fullName>
    </recommendedName>
</protein>
<dbReference type="PANTHER" id="PTHR33146:SF26">
    <property type="entry name" value="ENDONUCLEASE 4"/>
    <property type="match status" value="1"/>
</dbReference>
<evidence type="ECO:0000256" key="6">
    <source>
        <dbReference type="ARBA" id="ARBA00023180"/>
    </source>
</evidence>
<dbReference type="Proteomes" id="UP000441336">
    <property type="component" value="Unassembled WGS sequence"/>
</dbReference>
<accession>A0A7K1TK93</accession>
<reference evidence="7 8" key="1">
    <citation type="submission" date="2019-12" db="EMBL/GenBank/DDBJ databases">
        <title>Hymenobacter sp. HMF4947 Genome sequencing and assembly.</title>
        <authorList>
            <person name="Kang H."/>
            <person name="Cha I."/>
            <person name="Kim H."/>
            <person name="Joh K."/>
        </authorList>
    </citation>
    <scope>NUCLEOTIDE SEQUENCE [LARGE SCALE GENOMIC DNA]</scope>
    <source>
        <strain evidence="7 8">HMF4947</strain>
    </source>
</reference>
<keyword evidence="8" id="KW-1185">Reference proteome</keyword>
<evidence type="ECO:0000256" key="4">
    <source>
        <dbReference type="ARBA" id="ARBA00022801"/>
    </source>
</evidence>